<organism evidence="2 3">
    <name type="scientific">Desulfohalobium retbaense (strain ATCC 49708 / DSM 5692 / JCM 16813 / HR100)</name>
    <dbReference type="NCBI Taxonomy" id="485915"/>
    <lineage>
        <taxon>Bacteria</taxon>
        <taxon>Pseudomonadati</taxon>
        <taxon>Thermodesulfobacteriota</taxon>
        <taxon>Desulfovibrionia</taxon>
        <taxon>Desulfovibrionales</taxon>
        <taxon>Desulfohalobiaceae</taxon>
        <taxon>Desulfohalobium</taxon>
    </lineage>
</organism>
<dbReference type="EMBL" id="CP001734">
    <property type="protein sequence ID" value="ACV68259.1"/>
    <property type="molecule type" value="Genomic_DNA"/>
</dbReference>
<name>C8X1G2_DESRD</name>
<feature type="domain" description="CinA C-terminal" evidence="1">
    <location>
        <begin position="9"/>
        <end position="157"/>
    </location>
</feature>
<evidence type="ECO:0000313" key="3">
    <source>
        <dbReference type="Proteomes" id="UP000001052"/>
    </source>
</evidence>
<dbReference type="InterPro" id="IPR008136">
    <property type="entry name" value="CinA_C"/>
</dbReference>
<dbReference type="AlphaFoldDB" id="C8X1G2"/>
<sequence length="160" mass="16911">MEIPIPLLTRLGENLVRRGWCLATAESCTGGLVGHWATSVAGSSNWFAGGIIAYANAVKRELLGVAEQTLAEHGAVSQVVVETMACAVARQCHADCAVALSGVAGPGGGSEAKPVGTVWIAWRLPEAVYSERFVFQGDRAAVKNQSALMALERLETYVRQ</sequence>
<proteinExistence type="predicted"/>
<protein>
    <submittedName>
        <fullName evidence="2">CinA domain protein</fullName>
    </submittedName>
</protein>
<dbReference type="Proteomes" id="UP000001052">
    <property type="component" value="Chromosome"/>
</dbReference>
<dbReference type="OrthoDB" id="9801454at2"/>
<reference evidence="2 3" key="2">
    <citation type="journal article" date="2010" name="Stand. Genomic Sci.">
        <title>Complete genome sequence of Desulfohalobium retbaense type strain (HR(100)).</title>
        <authorList>
            <person name="Spring S."/>
            <person name="Nolan M."/>
            <person name="Lapidus A."/>
            <person name="Glavina Del Rio T."/>
            <person name="Copeland A."/>
            <person name="Tice H."/>
            <person name="Cheng J.F."/>
            <person name="Lucas S."/>
            <person name="Land M."/>
            <person name="Chen F."/>
            <person name="Bruce D."/>
            <person name="Goodwin L."/>
            <person name="Pitluck S."/>
            <person name="Ivanova N."/>
            <person name="Mavromatis K."/>
            <person name="Mikhailova N."/>
            <person name="Pati A."/>
            <person name="Chen A."/>
            <person name="Palaniappan K."/>
            <person name="Hauser L."/>
            <person name="Chang Y.J."/>
            <person name="Jeffries C.D."/>
            <person name="Munk C."/>
            <person name="Kiss H."/>
            <person name="Chain P."/>
            <person name="Han C."/>
            <person name="Brettin T."/>
            <person name="Detter J.C."/>
            <person name="Schuler E."/>
            <person name="Goker M."/>
            <person name="Rohde M."/>
            <person name="Bristow J."/>
            <person name="Eisen J.A."/>
            <person name="Markowitz V."/>
            <person name="Hugenholtz P."/>
            <person name="Kyrpides N.C."/>
            <person name="Klenk H.P."/>
        </authorList>
    </citation>
    <scope>NUCLEOTIDE SEQUENCE [LARGE SCALE GENOMIC DNA]</scope>
    <source>
        <strain evidence="2 3">DSM 5692</strain>
    </source>
</reference>
<dbReference type="SUPFAM" id="SSF142433">
    <property type="entry name" value="CinA-like"/>
    <property type="match status" value="1"/>
</dbReference>
<dbReference type="RefSeq" id="WP_015751413.1">
    <property type="nucleotide sequence ID" value="NC_013223.1"/>
</dbReference>
<dbReference type="eggNOG" id="COG1546">
    <property type="taxonomic scope" value="Bacteria"/>
</dbReference>
<evidence type="ECO:0000259" key="1">
    <source>
        <dbReference type="Pfam" id="PF02464"/>
    </source>
</evidence>
<accession>C8X1G2</accession>
<dbReference type="NCBIfam" id="TIGR00199">
    <property type="entry name" value="PncC_domain"/>
    <property type="match status" value="1"/>
</dbReference>
<evidence type="ECO:0000313" key="2">
    <source>
        <dbReference type="EMBL" id="ACV68259.1"/>
    </source>
</evidence>
<dbReference type="Pfam" id="PF02464">
    <property type="entry name" value="CinA"/>
    <property type="match status" value="1"/>
</dbReference>
<dbReference type="InterPro" id="IPR036653">
    <property type="entry name" value="CinA-like_C"/>
</dbReference>
<dbReference type="STRING" id="485915.Dret_0971"/>
<keyword evidence="3" id="KW-1185">Reference proteome</keyword>
<dbReference type="HOGENOM" id="CLU_030805_1_1_7"/>
<gene>
    <name evidence="2" type="ordered locus">Dret_0971</name>
</gene>
<dbReference type="Gene3D" id="3.90.950.20">
    <property type="entry name" value="CinA-like"/>
    <property type="match status" value="1"/>
</dbReference>
<reference evidence="3" key="1">
    <citation type="submission" date="2009-09" db="EMBL/GenBank/DDBJ databases">
        <title>The complete chromosome of Desulfohalobium retbaense DSM 5692.</title>
        <authorList>
            <consortium name="US DOE Joint Genome Institute (JGI-PGF)"/>
            <person name="Lucas S."/>
            <person name="Copeland A."/>
            <person name="Lapidus A."/>
            <person name="Glavina del Rio T."/>
            <person name="Dalin E."/>
            <person name="Tice H."/>
            <person name="Bruce D."/>
            <person name="Goodwin L."/>
            <person name="Pitluck S."/>
            <person name="Kyrpides N."/>
            <person name="Mavromatis K."/>
            <person name="Ivanova N."/>
            <person name="Mikhailova N."/>
            <person name="Munk A.C."/>
            <person name="Brettin T."/>
            <person name="Detter J.C."/>
            <person name="Han C."/>
            <person name="Tapia R."/>
            <person name="Larimer F."/>
            <person name="Land M."/>
            <person name="Hauser L."/>
            <person name="Markowitz V."/>
            <person name="Cheng J.-F."/>
            <person name="Hugenholtz P."/>
            <person name="Woyke T."/>
            <person name="Wu D."/>
            <person name="Spring S."/>
            <person name="Klenk H.-P."/>
            <person name="Eisen J.A."/>
        </authorList>
    </citation>
    <scope>NUCLEOTIDE SEQUENCE [LARGE SCALE GENOMIC DNA]</scope>
    <source>
        <strain evidence="3">DSM 5692</strain>
    </source>
</reference>
<dbReference type="KEGG" id="drt:Dret_0971"/>